<dbReference type="SUPFAM" id="SSF49599">
    <property type="entry name" value="TRAF domain-like"/>
    <property type="match status" value="1"/>
</dbReference>
<protein>
    <submittedName>
        <fullName evidence="1">(northern house mosquito) hypothetical protein</fullName>
    </submittedName>
</protein>
<dbReference type="AlphaFoldDB" id="A0A8D8BSQ0"/>
<dbReference type="EMBL" id="HBUE01088787">
    <property type="protein sequence ID" value="CAG6480560.1"/>
    <property type="molecule type" value="Transcribed_RNA"/>
</dbReference>
<reference evidence="1" key="1">
    <citation type="submission" date="2021-05" db="EMBL/GenBank/DDBJ databases">
        <authorList>
            <person name="Alioto T."/>
            <person name="Alioto T."/>
            <person name="Gomez Garrido J."/>
        </authorList>
    </citation>
    <scope>NUCLEOTIDE SEQUENCE</scope>
</reference>
<name>A0A8D8BSQ0_CULPI</name>
<organism evidence="1">
    <name type="scientific">Culex pipiens</name>
    <name type="common">House mosquito</name>
    <dbReference type="NCBI Taxonomy" id="7175"/>
    <lineage>
        <taxon>Eukaryota</taxon>
        <taxon>Metazoa</taxon>
        <taxon>Ecdysozoa</taxon>
        <taxon>Arthropoda</taxon>
        <taxon>Hexapoda</taxon>
        <taxon>Insecta</taxon>
        <taxon>Pterygota</taxon>
        <taxon>Neoptera</taxon>
        <taxon>Endopterygota</taxon>
        <taxon>Diptera</taxon>
        <taxon>Nematocera</taxon>
        <taxon>Culicoidea</taxon>
        <taxon>Culicidae</taxon>
        <taxon>Culicinae</taxon>
        <taxon>Culicini</taxon>
        <taxon>Culex</taxon>
        <taxon>Culex</taxon>
    </lineage>
</organism>
<sequence length="125" mass="13938">MPPIAQAKSACPNRSRGCTWTFTPADMPLHVTECKFRSYGCIGSQLNVFRYVSGERTRHGRVAELQPVLLDRVLGGHSVERHQAGGRVQQALPVLHRVQRDPRDGVLCADLLWTARRGSPVLLRV</sequence>
<accession>A0A8D8BSQ0</accession>
<proteinExistence type="predicted"/>
<dbReference type="Gene3D" id="3.30.40.10">
    <property type="entry name" value="Zinc/RING finger domain, C3HC4 (zinc finger)"/>
    <property type="match status" value="1"/>
</dbReference>
<evidence type="ECO:0000313" key="1">
    <source>
        <dbReference type="EMBL" id="CAG6480560.1"/>
    </source>
</evidence>
<dbReference type="InterPro" id="IPR013083">
    <property type="entry name" value="Znf_RING/FYVE/PHD"/>
</dbReference>